<reference evidence="1 2" key="1">
    <citation type="submission" date="2023-02" db="EMBL/GenBank/DDBJ databases">
        <title>LHISI_Scaffold_Assembly.</title>
        <authorList>
            <person name="Stuart O.P."/>
            <person name="Cleave R."/>
            <person name="Magrath M.J.L."/>
            <person name="Mikheyev A.S."/>
        </authorList>
    </citation>
    <scope>NUCLEOTIDE SEQUENCE [LARGE SCALE GENOMIC DNA]</scope>
    <source>
        <strain evidence="1">Daus_M_001</strain>
        <tissue evidence="1">Leg muscle</tissue>
    </source>
</reference>
<protein>
    <submittedName>
        <fullName evidence="1">Uncharacterized protein</fullName>
    </submittedName>
</protein>
<evidence type="ECO:0000313" key="1">
    <source>
        <dbReference type="EMBL" id="KAJ8891700.1"/>
    </source>
</evidence>
<dbReference type="EMBL" id="JARBHB010000002">
    <property type="protein sequence ID" value="KAJ8891700.1"/>
    <property type="molecule type" value="Genomic_DNA"/>
</dbReference>
<organism evidence="1 2">
    <name type="scientific">Dryococelus australis</name>
    <dbReference type="NCBI Taxonomy" id="614101"/>
    <lineage>
        <taxon>Eukaryota</taxon>
        <taxon>Metazoa</taxon>
        <taxon>Ecdysozoa</taxon>
        <taxon>Arthropoda</taxon>
        <taxon>Hexapoda</taxon>
        <taxon>Insecta</taxon>
        <taxon>Pterygota</taxon>
        <taxon>Neoptera</taxon>
        <taxon>Polyneoptera</taxon>
        <taxon>Phasmatodea</taxon>
        <taxon>Verophasmatodea</taxon>
        <taxon>Anareolatae</taxon>
        <taxon>Phasmatidae</taxon>
        <taxon>Eurycanthinae</taxon>
        <taxon>Dryococelus</taxon>
    </lineage>
</organism>
<dbReference type="Proteomes" id="UP001159363">
    <property type="component" value="Chromosome 2"/>
</dbReference>
<sequence>MSAKITAILKETIKEILPSSAHSNLLAMCETRWVYKYEAVLRFKEMYEPIVQTHQKRSIQKAHQLDCAIIQSQFVVALNTSNKIFSYTLAPLLQQP</sequence>
<comment type="caution">
    <text evidence="1">The sequence shown here is derived from an EMBL/GenBank/DDBJ whole genome shotgun (WGS) entry which is preliminary data.</text>
</comment>
<keyword evidence="2" id="KW-1185">Reference proteome</keyword>
<gene>
    <name evidence="1" type="ORF">PR048_004229</name>
</gene>
<accession>A0ABQ9I5X9</accession>
<evidence type="ECO:0000313" key="2">
    <source>
        <dbReference type="Proteomes" id="UP001159363"/>
    </source>
</evidence>
<proteinExistence type="predicted"/>
<name>A0ABQ9I5X9_9NEOP</name>